<comment type="caution">
    <text evidence="11">Lacks conserved residue(s) required for the propagation of feature annotation.</text>
</comment>
<feature type="compositionally biased region" description="Polar residues" evidence="12">
    <location>
        <begin position="18"/>
        <end position="34"/>
    </location>
</feature>
<gene>
    <name evidence="13" type="ORF">HJC23_006744</name>
</gene>
<evidence type="ECO:0000313" key="13">
    <source>
        <dbReference type="EMBL" id="KAL3789751.1"/>
    </source>
</evidence>
<evidence type="ECO:0000256" key="2">
    <source>
        <dbReference type="ARBA" id="ARBA00005420"/>
    </source>
</evidence>
<dbReference type="SUPFAM" id="SSF69593">
    <property type="entry name" value="Glycerol-3-phosphate (1)-acyltransferase"/>
    <property type="match status" value="1"/>
</dbReference>
<proteinExistence type="inferred from homology"/>
<evidence type="ECO:0000256" key="9">
    <source>
        <dbReference type="ARBA" id="ARBA00023136"/>
    </source>
</evidence>
<dbReference type="AlphaFoldDB" id="A0ABD3PR16"/>
<evidence type="ECO:0000256" key="12">
    <source>
        <dbReference type="SAM" id="MobiDB-lite"/>
    </source>
</evidence>
<dbReference type="EMBL" id="JABMIG020000136">
    <property type="protein sequence ID" value="KAL3789751.1"/>
    <property type="molecule type" value="Genomic_DNA"/>
</dbReference>
<protein>
    <recommendedName>
        <fullName evidence="11">Acyltransferase</fullName>
        <ecNumber evidence="11">2.3.1.-</ecNumber>
    </recommendedName>
</protein>
<keyword evidence="5 11" id="KW-0812">Transmembrane</keyword>
<dbReference type="EC" id="2.3.1.-" evidence="11"/>
<evidence type="ECO:0000256" key="5">
    <source>
        <dbReference type="ARBA" id="ARBA00022692"/>
    </source>
</evidence>
<reference evidence="13 14" key="1">
    <citation type="journal article" date="2020" name="G3 (Bethesda)">
        <title>Improved Reference Genome for Cyclotella cryptica CCMP332, a Model for Cell Wall Morphogenesis, Salinity Adaptation, and Lipid Production in Diatoms (Bacillariophyta).</title>
        <authorList>
            <person name="Roberts W.R."/>
            <person name="Downey K.M."/>
            <person name="Ruck E.C."/>
            <person name="Traller J.C."/>
            <person name="Alverson A.J."/>
        </authorList>
    </citation>
    <scope>NUCLEOTIDE SEQUENCE [LARGE SCALE GENOMIC DNA]</scope>
    <source>
        <strain evidence="13 14">CCMP332</strain>
    </source>
</reference>
<evidence type="ECO:0000256" key="1">
    <source>
        <dbReference type="ARBA" id="ARBA00004477"/>
    </source>
</evidence>
<dbReference type="Proteomes" id="UP001516023">
    <property type="component" value="Unassembled WGS sequence"/>
</dbReference>
<dbReference type="PANTHER" id="PTHR12317:SF63">
    <property type="entry name" value="DIACYLGLYCEROL O-ACYLTRANSFERASE 2"/>
    <property type="match status" value="1"/>
</dbReference>
<dbReference type="Pfam" id="PF03982">
    <property type="entry name" value="DAGAT"/>
    <property type="match status" value="1"/>
</dbReference>
<comment type="similarity">
    <text evidence="2 11">Belongs to the diacylglycerol acyltransferase family.</text>
</comment>
<evidence type="ECO:0000256" key="7">
    <source>
        <dbReference type="ARBA" id="ARBA00022989"/>
    </source>
</evidence>
<comment type="caution">
    <text evidence="13">The sequence shown here is derived from an EMBL/GenBank/DDBJ whole genome shotgun (WGS) entry which is preliminary data.</text>
</comment>
<dbReference type="GO" id="GO:0005789">
    <property type="term" value="C:endoplasmic reticulum membrane"/>
    <property type="evidence" value="ECO:0007669"/>
    <property type="project" value="UniProtKB-SubCell"/>
</dbReference>
<feature type="region of interest" description="Disordered" evidence="12">
    <location>
        <begin position="12"/>
        <end position="37"/>
    </location>
</feature>
<evidence type="ECO:0000256" key="3">
    <source>
        <dbReference type="ARBA" id="ARBA00022516"/>
    </source>
</evidence>
<keyword evidence="9 11" id="KW-0472">Membrane</keyword>
<keyword evidence="8" id="KW-0443">Lipid metabolism</keyword>
<keyword evidence="10" id="KW-0012">Acyltransferase</keyword>
<comment type="subcellular location">
    <subcellularLocation>
        <location evidence="1 11">Endoplasmic reticulum membrane</location>
        <topology evidence="1 11">Multi-pass membrane protein</topology>
    </subcellularLocation>
</comment>
<dbReference type="GO" id="GO:0016746">
    <property type="term" value="F:acyltransferase activity"/>
    <property type="evidence" value="ECO:0007669"/>
    <property type="project" value="UniProtKB-KW"/>
</dbReference>
<accession>A0ABD3PR16</accession>
<dbReference type="InterPro" id="IPR007130">
    <property type="entry name" value="DAGAT"/>
</dbReference>
<evidence type="ECO:0000256" key="6">
    <source>
        <dbReference type="ARBA" id="ARBA00022824"/>
    </source>
</evidence>
<keyword evidence="7 11" id="KW-1133">Transmembrane helix</keyword>
<feature type="transmembrane region" description="Helical" evidence="11">
    <location>
        <begin position="47"/>
        <end position="74"/>
    </location>
</feature>
<evidence type="ECO:0000256" key="10">
    <source>
        <dbReference type="ARBA" id="ARBA00023315"/>
    </source>
</evidence>
<evidence type="ECO:0000256" key="4">
    <source>
        <dbReference type="ARBA" id="ARBA00022679"/>
    </source>
</evidence>
<keyword evidence="14" id="KW-1185">Reference proteome</keyword>
<evidence type="ECO:0000256" key="8">
    <source>
        <dbReference type="ARBA" id="ARBA00023098"/>
    </source>
</evidence>
<dbReference type="PANTHER" id="PTHR12317">
    <property type="entry name" value="DIACYLGLYCEROL O-ACYLTRANSFERASE"/>
    <property type="match status" value="1"/>
</dbReference>
<evidence type="ECO:0000256" key="11">
    <source>
        <dbReference type="RuleBase" id="RU367023"/>
    </source>
</evidence>
<keyword evidence="6 11" id="KW-0256">Endoplasmic reticulum</keyword>
<sequence length="362" mass="41219">MQATKPTMAFTITEPAPASTTDDGTPSSNNNNIDPSKWKVHETPQDAGLMSTIAVTLFLGWNGILMGLVLYFVLIAKEWERLLILGLGTLSLVLPHHYPPYLGYKIGDWMVFQAEKYFGLKTIIENEQQLLDFSDKNKSVIFAFEPHDIIPYAVFAFSPSLKRIPGKIGEDGCCLMSSAIFRTPFLRNVYSWARSFPVDKSTFLERLRCGKSLTFIPGGVQEIFMLDPMNPRDLVLYLKKRKGFVKLALQTGSPIVPVFGFHLDGSYGYWLPKGRWMELYARYIGYFPLLFWGRWFIPYGIPYPKKIQVVVGSAMDIPRLGNNDISQDIIDKYHGIFLKEMEALFERHKQNAGYGDCHLKIC</sequence>
<keyword evidence="3" id="KW-0444">Lipid biosynthesis</keyword>
<name>A0ABD3PR16_9STRA</name>
<evidence type="ECO:0000313" key="14">
    <source>
        <dbReference type="Proteomes" id="UP001516023"/>
    </source>
</evidence>
<organism evidence="13 14">
    <name type="scientific">Cyclotella cryptica</name>
    <dbReference type="NCBI Taxonomy" id="29204"/>
    <lineage>
        <taxon>Eukaryota</taxon>
        <taxon>Sar</taxon>
        <taxon>Stramenopiles</taxon>
        <taxon>Ochrophyta</taxon>
        <taxon>Bacillariophyta</taxon>
        <taxon>Coscinodiscophyceae</taxon>
        <taxon>Thalassiosirophycidae</taxon>
        <taxon>Stephanodiscales</taxon>
        <taxon>Stephanodiscaceae</taxon>
        <taxon>Cyclotella</taxon>
    </lineage>
</organism>
<dbReference type="GO" id="GO:0006629">
    <property type="term" value="P:lipid metabolic process"/>
    <property type="evidence" value="ECO:0007669"/>
    <property type="project" value="UniProtKB-KW"/>
</dbReference>
<keyword evidence="4 11" id="KW-0808">Transferase</keyword>